<keyword evidence="12" id="KW-1185">Reference proteome</keyword>
<dbReference type="GO" id="GO:0042054">
    <property type="term" value="F:histone methyltransferase activity"/>
    <property type="evidence" value="ECO:0007669"/>
    <property type="project" value="TreeGrafter"/>
</dbReference>
<keyword evidence="8" id="KW-0175">Coiled coil</keyword>
<dbReference type="CDD" id="cd02440">
    <property type="entry name" value="AdoMet_MTases"/>
    <property type="match status" value="1"/>
</dbReference>
<dbReference type="EC" id="2.1.1.319" evidence="1"/>
<dbReference type="SUPFAM" id="SSF53335">
    <property type="entry name" value="S-adenosyl-L-methionine-dependent methyltransferases"/>
    <property type="match status" value="1"/>
</dbReference>
<sequence length="548" mass="60728">MAAIANAPRALSASISGSSSSGESAGGGEWQDLESDVEPLNIVSLFDDKTFPDAKSMLEYCREKYGFDFLATCRRLELDFHGAVKLCNFVRQSIRSGQKLPDVISAEDVQDEALLRPVLEDDGLIIELDDVLAENSVAEPASGLDKDQDSAARNRQLEAQLATLQEQFASYRLTVEETLNRRWGYDPNSKSNPEGEVPKLPSAGFDRGYWESYAGRDIHETMLKDAVRTDAYRDFVYSNKDAFKGKVVLDIGCGTGILSMFCAKAGAKMVLAVDNSSILEKARQNVADNGLSDTITCIAGRIEDVKLPVDKVDVIISEWMGYCLLYEAMLNSVLWARDKYLKPDGILAPSVATIWASPVSDEEYVTENISFWQDVYGFSMKTMQEGIYDEAHLECMPEQAVCGQPFPLIRLDLHNVTVEELDFTAPWSTKLTRDIDNLDGFLIWFDIFFTSTRDETLPAASLTSKDWISQDNSRVAFTTGPFGRDTHWKQGLLLAPTEKEGPSALKAGTELSGETTFSALKTDSRALSIKTTWGTPGQEKRSMTWNLS</sequence>
<dbReference type="SUPFAM" id="SSF57667">
    <property type="entry name" value="beta-beta-alpha zinc fingers"/>
    <property type="match status" value="1"/>
</dbReference>
<dbReference type="FunFam" id="2.70.160.11:FF:000016">
    <property type="entry name" value="Protein arginine methyltransferase RmtB"/>
    <property type="match status" value="1"/>
</dbReference>
<dbReference type="Gene3D" id="3.40.50.150">
    <property type="entry name" value="Vaccinia Virus protein VP39"/>
    <property type="match status" value="1"/>
</dbReference>
<comment type="catalytic activity">
    <reaction evidence="5">
        <text>L-arginyl-[protein] + 2 S-adenosyl-L-methionine = N(omega),N(omega)-dimethyl-L-arginyl-[protein] + 2 S-adenosyl-L-homocysteine + 2 H(+)</text>
        <dbReference type="Rhea" id="RHEA:48096"/>
        <dbReference type="Rhea" id="RHEA-COMP:10532"/>
        <dbReference type="Rhea" id="RHEA-COMP:11991"/>
        <dbReference type="ChEBI" id="CHEBI:15378"/>
        <dbReference type="ChEBI" id="CHEBI:29965"/>
        <dbReference type="ChEBI" id="CHEBI:57856"/>
        <dbReference type="ChEBI" id="CHEBI:59789"/>
        <dbReference type="ChEBI" id="CHEBI:61897"/>
        <dbReference type="EC" id="2.1.1.319"/>
    </reaction>
    <physiologicalReaction direction="left-to-right" evidence="5">
        <dbReference type="Rhea" id="RHEA:48097"/>
    </physiologicalReaction>
</comment>
<dbReference type="Gene3D" id="2.70.160.11">
    <property type="entry name" value="Hnrnp arginine n-methyltransferase1"/>
    <property type="match status" value="1"/>
</dbReference>
<feature type="coiled-coil region" evidence="8">
    <location>
        <begin position="147"/>
        <end position="181"/>
    </location>
</feature>
<dbReference type="PANTHER" id="PTHR11006">
    <property type="entry name" value="PROTEIN ARGININE N-METHYLTRANSFERASE"/>
    <property type="match status" value="1"/>
</dbReference>
<evidence type="ECO:0000256" key="2">
    <source>
        <dbReference type="ARBA" id="ARBA00022603"/>
    </source>
</evidence>
<reference evidence="11" key="1">
    <citation type="submission" date="2018-03" db="EMBL/GenBank/DDBJ databases">
        <authorList>
            <person name="Guldener U."/>
        </authorList>
    </citation>
    <scope>NUCLEOTIDE SEQUENCE</scope>
</reference>
<proteinExistence type="predicted"/>
<dbReference type="InterPro" id="IPR025799">
    <property type="entry name" value="Arg_MeTrfase"/>
</dbReference>
<accession>A0AAE8MTX5</accession>
<keyword evidence="3 7" id="KW-0808">Transferase</keyword>
<evidence type="ECO:0000256" key="6">
    <source>
        <dbReference type="ARBA" id="ARBA00049303"/>
    </source>
</evidence>
<dbReference type="AlphaFoldDB" id="A0AAE8MTX5"/>
<dbReference type="InterPro" id="IPR055135">
    <property type="entry name" value="PRMT_dom"/>
</dbReference>
<dbReference type="Pfam" id="PF22528">
    <property type="entry name" value="PRMT_C"/>
    <property type="match status" value="1"/>
</dbReference>
<gene>
    <name evidence="11" type="ORF">DNG_03236</name>
</gene>
<dbReference type="EMBL" id="ONZQ02000004">
    <property type="protein sequence ID" value="SPO00487.1"/>
    <property type="molecule type" value="Genomic_DNA"/>
</dbReference>
<dbReference type="PANTHER" id="PTHR11006:SF116">
    <property type="entry name" value="PROTEIN METHYLTRANSFERASE"/>
    <property type="match status" value="1"/>
</dbReference>
<evidence type="ECO:0000259" key="9">
    <source>
        <dbReference type="Pfam" id="PF13649"/>
    </source>
</evidence>
<evidence type="ECO:0000313" key="12">
    <source>
        <dbReference type="Proteomes" id="UP001187682"/>
    </source>
</evidence>
<dbReference type="GO" id="GO:0005634">
    <property type="term" value="C:nucleus"/>
    <property type="evidence" value="ECO:0007669"/>
    <property type="project" value="TreeGrafter"/>
</dbReference>
<dbReference type="InterPro" id="IPR036236">
    <property type="entry name" value="Znf_C2H2_sf"/>
</dbReference>
<evidence type="ECO:0000256" key="1">
    <source>
        <dbReference type="ARBA" id="ARBA00011925"/>
    </source>
</evidence>
<protein>
    <recommendedName>
        <fullName evidence="1">type I protein arginine methyltransferase</fullName>
        <ecNumber evidence="1">2.1.1.319</ecNumber>
    </recommendedName>
</protein>
<dbReference type="Proteomes" id="UP001187682">
    <property type="component" value="Unassembled WGS sequence"/>
</dbReference>
<evidence type="ECO:0000256" key="8">
    <source>
        <dbReference type="SAM" id="Coils"/>
    </source>
</evidence>
<feature type="domain" description="Protein arginine N-methyltransferase" evidence="10">
    <location>
        <begin position="352"/>
        <end position="534"/>
    </location>
</feature>
<dbReference type="GO" id="GO:0035242">
    <property type="term" value="F:protein-arginine omega-N asymmetric methyltransferase activity"/>
    <property type="evidence" value="ECO:0007669"/>
    <property type="project" value="UniProtKB-EC"/>
</dbReference>
<organism evidence="11 12">
    <name type="scientific">Cephalotrichum gorgonifer</name>
    <dbReference type="NCBI Taxonomy" id="2041049"/>
    <lineage>
        <taxon>Eukaryota</taxon>
        <taxon>Fungi</taxon>
        <taxon>Dikarya</taxon>
        <taxon>Ascomycota</taxon>
        <taxon>Pezizomycotina</taxon>
        <taxon>Sordariomycetes</taxon>
        <taxon>Hypocreomycetidae</taxon>
        <taxon>Microascales</taxon>
        <taxon>Microascaceae</taxon>
        <taxon>Cephalotrichum</taxon>
    </lineage>
</organism>
<evidence type="ECO:0000256" key="4">
    <source>
        <dbReference type="ARBA" id="ARBA00022691"/>
    </source>
</evidence>
<comment type="caution">
    <text evidence="11">The sequence shown here is derived from an EMBL/GenBank/DDBJ whole genome shotgun (WGS) entry which is preliminary data.</text>
</comment>
<dbReference type="GO" id="GO:0032259">
    <property type="term" value="P:methylation"/>
    <property type="evidence" value="ECO:0007669"/>
    <property type="project" value="UniProtKB-KW"/>
</dbReference>
<evidence type="ECO:0000256" key="3">
    <source>
        <dbReference type="ARBA" id="ARBA00022679"/>
    </source>
</evidence>
<dbReference type="InterPro" id="IPR041698">
    <property type="entry name" value="Methyltransf_25"/>
</dbReference>
<dbReference type="FunFam" id="3.40.50.150:FF:000003">
    <property type="entry name" value="Blast:Protein arginine N-methyltransferase 1"/>
    <property type="match status" value="1"/>
</dbReference>
<keyword evidence="4 7" id="KW-0949">S-adenosyl-L-methionine</keyword>
<evidence type="ECO:0000259" key="10">
    <source>
        <dbReference type="Pfam" id="PF22528"/>
    </source>
</evidence>
<dbReference type="Pfam" id="PF13649">
    <property type="entry name" value="Methyltransf_25"/>
    <property type="match status" value="1"/>
</dbReference>
<feature type="domain" description="Methyltransferase" evidence="9">
    <location>
        <begin position="248"/>
        <end position="345"/>
    </location>
</feature>
<keyword evidence="2 7" id="KW-0489">Methyltransferase</keyword>
<dbReference type="InterPro" id="IPR029063">
    <property type="entry name" value="SAM-dependent_MTases_sf"/>
</dbReference>
<evidence type="ECO:0000256" key="7">
    <source>
        <dbReference type="PROSITE-ProRule" id="PRU01015"/>
    </source>
</evidence>
<name>A0AAE8MTX5_9PEZI</name>
<evidence type="ECO:0000256" key="5">
    <source>
        <dbReference type="ARBA" id="ARBA00047384"/>
    </source>
</evidence>
<evidence type="ECO:0000313" key="11">
    <source>
        <dbReference type="EMBL" id="SPO00487.1"/>
    </source>
</evidence>
<comment type="catalytic activity">
    <reaction evidence="6">
        <text>L-arginyl-[protein] + S-adenosyl-L-methionine = N(omega)-methyl-L-arginyl-[protein] + S-adenosyl-L-homocysteine + H(+)</text>
        <dbReference type="Rhea" id="RHEA:48100"/>
        <dbReference type="Rhea" id="RHEA-COMP:10532"/>
        <dbReference type="Rhea" id="RHEA-COMP:11990"/>
        <dbReference type="ChEBI" id="CHEBI:15378"/>
        <dbReference type="ChEBI" id="CHEBI:29965"/>
        <dbReference type="ChEBI" id="CHEBI:57856"/>
        <dbReference type="ChEBI" id="CHEBI:59789"/>
        <dbReference type="ChEBI" id="CHEBI:65280"/>
    </reaction>
    <physiologicalReaction direction="left-to-right" evidence="6">
        <dbReference type="Rhea" id="RHEA:48101"/>
    </physiologicalReaction>
</comment>
<dbReference type="PROSITE" id="PS51678">
    <property type="entry name" value="SAM_MT_PRMT"/>
    <property type="match status" value="1"/>
</dbReference>